<dbReference type="GO" id="GO:0030288">
    <property type="term" value="C:outer membrane-bounded periplasmic space"/>
    <property type="evidence" value="ECO:0007669"/>
    <property type="project" value="TreeGrafter"/>
</dbReference>
<dbReference type="Gene3D" id="3.40.190.10">
    <property type="entry name" value="Periplasmic binding protein-like II"/>
    <property type="match status" value="2"/>
</dbReference>
<feature type="binding site" evidence="6">
    <location>
        <position position="175"/>
    </location>
    <ligand>
        <name>molybdate</name>
        <dbReference type="ChEBI" id="CHEBI:36264"/>
    </ligand>
</feature>
<dbReference type="FunFam" id="3.40.190.10:FF:000035">
    <property type="entry name" value="Molybdate ABC transporter substrate-binding protein"/>
    <property type="match status" value="1"/>
</dbReference>
<evidence type="ECO:0000256" key="5">
    <source>
        <dbReference type="ARBA" id="ARBA00062515"/>
    </source>
</evidence>
<evidence type="ECO:0000256" key="4">
    <source>
        <dbReference type="ARBA" id="ARBA00022729"/>
    </source>
</evidence>
<name>A0A239GJ49_9SPHN</name>
<evidence type="ECO:0000256" key="2">
    <source>
        <dbReference type="ARBA" id="ARBA00022505"/>
    </source>
</evidence>
<dbReference type="AlphaFoldDB" id="A0A239GJ49"/>
<protein>
    <submittedName>
        <fullName evidence="8">Molybdate transport system substrate-binding protein</fullName>
    </submittedName>
</protein>
<evidence type="ECO:0000256" key="6">
    <source>
        <dbReference type="PIRSR" id="PIRSR004846-1"/>
    </source>
</evidence>
<dbReference type="PIRSF" id="PIRSF004846">
    <property type="entry name" value="ModA"/>
    <property type="match status" value="1"/>
</dbReference>
<dbReference type="RefSeq" id="WP_089215254.1">
    <property type="nucleotide sequence ID" value="NZ_FZPA01000003.1"/>
</dbReference>
<dbReference type="Pfam" id="PF13531">
    <property type="entry name" value="SBP_bac_11"/>
    <property type="match status" value="1"/>
</dbReference>
<dbReference type="GO" id="GO:1901359">
    <property type="term" value="F:tungstate binding"/>
    <property type="evidence" value="ECO:0007669"/>
    <property type="project" value="UniProtKB-ARBA"/>
</dbReference>
<dbReference type="InterPro" id="IPR005950">
    <property type="entry name" value="ModA"/>
</dbReference>
<sequence>MPALLRRRFMLFLAAILLAPAAHAAERGPLVLAAASLQESLTAAADAWAAKGHVRPILSFAGSSALARQIIAGAPADLFLSADEPWMDAAEKAGRIEAGTRTTLLGNRLVLIGPASGTLRLAPARGFPLAHALGGGRLAVANPDAVPAGKYAKAALTALGVWNGVAGKLAPAENVRAAMALVERGAAPLGIVYATDAKASKRVRVVGVFPASSHPPIRYPVAQLKTSRHPDAAAFRAFLVSKAGRAIFARYGFSAP</sequence>
<dbReference type="PANTHER" id="PTHR30632">
    <property type="entry name" value="MOLYBDATE-BINDING PERIPLASMIC PROTEIN"/>
    <property type="match status" value="1"/>
</dbReference>
<dbReference type="CDD" id="cd13536">
    <property type="entry name" value="PBP2_EcModA"/>
    <property type="match status" value="1"/>
</dbReference>
<keyword evidence="3 6" id="KW-0479">Metal-binding</keyword>
<dbReference type="EMBL" id="FZPA01000003">
    <property type="protein sequence ID" value="SNS68074.1"/>
    <property type="molecule type" value="Genomic_DNA"/>
</dbReference>
<feature type="binding site" evidence="6">
    <location>
        <position position="63"/>
    </location>
    <ligand>
        <name>molybdate</name>
        <dbReference type="ChEBI" id="CHEBI:36264"/>
    </ligand>
</feature>
<accession>A0A239GJ49</accession>
<feature type="signal peptide" evidence="7">
    <location>
        <begin position="1"/>
        <end position="24"/>
    </location>
</feature>
<comment type="similarity">
    <text evidence="1">Belongs to the bacterial solute-binding protein ModA family.</text>
</comment>
<dbReference type="InterPro" id="IPR050682">
    <property type="entry name" value="ModA/WtpA"/>
</dbReference>
<evidence type="ECO:0000313" key="9">
    <source>
        <dbReference type="Proteomes" id="UP000198339"/>
    </source>
</evidence>
<dbReference type="GO" id="GO:0046872">
    <property type="term" value="F:metal ion binding"/>
    <property type="evidence" value="ECO:0007669"/>
    <property type="project" value="UniProtKB-KW"/>
</dbReference>
<dbReference type="PROSITE" id="PS51318">
    <property type="entry name" value="TAT"/>
    <property type="match status" value="1"/>
</dbReference>
<keyword evidence="9" id="KW-1185">Reference proteome</keyword>
<proteinExistence type="inferred from homology"/>
<evidence type="ECO:0000256" key="7">
    <source>
        <dbReference type="SAM" id="SignalP"/>
    </source>
</evidence>
<dbReference type="OrthoDB" id="9785015at2"/>
<feature type="chain" id="PRO_5012218545" evidence="7">
    <location>
        <begin position="25"/>
        <end position="256"/>
    </location>
</feature>
<organism evidence="8 9">
    <name type="scientific">Sphingopyxis indica</name>
    <dbReference type="NCBI Taxonomy" id="436663"/>
    <lineage>
        <taxon>Bacteria</taxon>
        <taxon>Pseudomonadati</taxon>
        <taxon>Pseudomonadota</taxon>
        <taxon>Alphaproteobacteria</taxon>
        <taxon>Sphingomonadales</taxon>
        <taxon>Sphingomonadaceae</taxon>
        <taxon>Sphingopyxis</taxon>
    </lineage>
</organism>
<comment type="subunit">
    <text evidence="5">The complex is composed of two ATP-binding proteins (ModC), two transmembrane proteins (ModB) and a solute-binding protein (ModA).</text>
</comment>
<feature type="binding site" evidence="6">
    <location>
        <position position="148"/>
    </location>
    <ligand>
        <name>molybdate</name>
        <dbReference type="ChEBI" id="CHEBI:36264"/>
    </ligand>
</feature>
<keyword evidence="4 7" id="KW-0732">Signal</keyword>
<dbReference type="NCBIfam" id="TIGR01256">
    <property type="entry name" value="modA"/>
    <property type="match status" value="1"/>
</dbReference>
<feature type="binding site" evidence="6">
    <location>
        <position position="193"/>
    </location>
    <ligand>
        <name>molybdate</name>
        <dbReference type="ChEBI" id="CHEBI:36264"/>
    </ligand>
</feature>
<dbReference type="GO" id="GO:0015689">
    <property type="term" value="P:molybdate ion transport"/>
    <property type="evidence" value="ECO:0007669"/>
    <property type="project" value="InterPro"/>
</dbReference>
<evidence type="ECO:0000256" key="3">
    <source>
        <dbReference type="ARBA" id="ARBA00022723"/>
    </source>
</evidence>
<dbReference type="InterPro" id="IPR006311">
    <property type="entry name" value="TAT_signal"/>
</dbReference>
<keyword evidence="2 6" id="KW-0500">Molybdenum</keyword>
<evidence type="ECO:0000313" key="8">
    <source>
        <dbReference type="EMBL" id="SNS68074.1"/>
    </source>
</evidence>
<reference evidence="8 9" key="1">
    <citation type="submission" date="2017-06" db="EMBL/GenBank/DDBJ databases">
        <authorList>
            <person name="Kim H.J."/>
            <person name="Triplett B.A."/>
        </authorList>
    </citation>
    <scope>NUCLEOTIDE SEQUENCE [LARGE SCALE GENOMIC DNA]</scope>
    <source>
        <strain evidence="8 9">DS15</strain>
    </source>
</reference>
<dbReference type="SUPFAM" id="SSF53850">
    <property type="entry name" value="Periplasmic binding protein-like II"/>
    <property type="match status" value="1"/>
</dbReference>
<dbReference type="GO" id="GO:0030973">
    <property type="term" value="F:molybdate ion binding"/>
    <property type="evidence" value="ECO:0007669"/>
    <property type="project" value="TreeGrafter"/>
</dbReference>
<dbReference type="Proteomes" id="UP000198339">
    <property type="component" value="Unassembled WGS sequence"/>
</dbReference>
<evidence type="ECO:0000256" key="1">
    <source>
        <dbReference type="ARBA" id="ARBA00009175"/>
    </source>
</evidence>
<dbReference type="PANTHER" id="PTHR30632:SF17">
    <property type="entry name" value="MOLYBDATE-BINDING PROTEIN MODA"/>
    <property type="match status" value="1"/>
</dbReference>
<gene>
    <name evidence="8" type="ORF">SAMN06295955_103182</name>
</gene>
<feature type="binding site" evidence="6">
    <location>
        <position position="36"/>
    </location>
    <ligand>
        <name>molybdate</name>
        <dbReference type="ChEBI" id="CHEBI:36264"/>
    </ligand>
</feature>